<dbReference type="Pfam" id="PF00043">
    <property type="entry name" value="GST_C"/>
    <property type="match status" value="1"/>
</dbReference>
<accession>I1E4C1</accession>
<proteinExistence type="evidence at transcript level"/>
<dbReference type="InterPro" id="IPR036249">
    <property type="entry name" value="Thioredoxin-like_sf"/>
</dbReference>
<feature type="domain" description="GST N-terminal" evidence="7">
    <location>
        <begin position="2"/>
        <end position="86"/>
    </location>
</feature>
<dbReference type="SFLD" id="SFLDG00358">
    <property type="entry name" value="Main_(cytGST)"/>
    <property type="match status" value="1"/>
</dbReference>
<feature type="domain" description="GST C-terminal" evidence="8">
    <location>
        <begin position="92"/>
        <end position="221"/>
    </location>
</feature>
<dbReference type="InterPro" id="IPR004046">
    <property type="entry name" value="GST_C"/>
</dbReference>
<evidence type="ECO:0000313" key="9">
    <source>
        <dbReference type="EMBL" id="AEG19534.1"/>
    </source>
</evidence>
<comment type="similarity">
    <text evidence="1 6">Belongs to the GST superfamily.</text>
</comment>
<name>I1E4C1_9BASI</name>
<dbReference type="Gene3D" id="1.20.1050.130">
    <property type="match status" value="1"/>
</dbReference>
<dbReference type="GO" id="GO:0005634">
    <property type="term" value="C:nucleus"/>
    <property type="evidence" value="ECO:0007669"/>
    <property type="project" value="UniProtKB-ARBA"/>
</dbReference>
<dbReference type="EMBL" id="JF412509">
    <property type="protein sequence ID" value="AEG19534.1"/>
    <property type="molecule type" value="mRNA"/>
</dbReference>
<dbReference type="SFLD" id="SFLDG01151">
    <property type="entry name" value="Main.2:_Nu-like"/>
    <property type="match status" value="1"/>
</dbReference>
<evidence type="ECO:0000256" key="4">
    <source>
        <dbReference type="ARBA" id="ARBA00047960"/>
    </source>
</evidence>
<evidence type="ECO:0000259" key="8">
    <source>
        <dbReference type="PROSITE" id="PS50405"/>
    </source>
</evidence>
<organism evidence="9">
    <name type="scientific">Glaciozyma antarctica</name>
    <dbReference type="NCBI Taxonomy" id="105987"/>
    <lineage>
        <taxon>Eukaryota</taxon>
        <taxon>Fungi</taxon>
        <taxon>Dikarya</taxon>
        <taxon>Basidiomycota</taxon>
        <taxon>Pucciniomycotina</taxon>
        <taxon>Microbotryomycetes</taxon>
        <taxon>Kriegeriales</taxon>
        <taxon>Camptobasidiaceae</taxon>
        <taxon>Glaciozyma</taxon>
    </lineage>
</organism>
<comment type="catalytic activity">
    <reaction evidence="4">
        <text>RX + glutathione = an S-substituted glutathione + a halide anion + H(+)</text>
        <dbReference type="Rhea" id="RHEA:16437"/>
        <dbReference type="ChEBI" id="CHEBI:15378"/>
        <dbReference type="ChEBI" id="CHEBI:16042"/>
        <dbReference type="ChEBI" id="CHEBI:17792"/>
        <dbReference type="ChEBI" id="CHEBI:57925"/>
        <dbReference type="ChEBI" id="CHEBI:90779"/>
        <dbReference type="EC" id="2.5.1.18"/>
    </reaction>
</comment>
<dbReference type="PROSITE" id="PS50404">
    <property type="entry name" value="GST_NTER"/>
    <property type="match status" value="1"/>
</dbReference>
<dbReference type="PANTHER" id="PTHR44051:SF3">
    <property type="entry name" value="TRANSCRIPTIONAL REGULATOR URE2"/>
    <property type="match status" value="1"/>
</dbReference>
<keyword evidence="3 9" id="KW-0808">Transferase</keyword>
<protein>
    <recommendedName>
        <fullName evidence="2">glutathione transferase</fullName>
        <ecNumber evidence="2">2.5.1.18</ecNumber>
    </recommendedName>
</protein>
<dbReference type="SUPFAM" id="SSF52833">
    <property type="entry name" value="Thioredoxin-like"/>
    <property type="match status" value="1"/>
</dbReference>
<dbReference type="AlphaFoldDB" id="I1E4C1"/>
<dbReference type="SFLD" id="SFLDS00019">
    <property type="entry name" value="Glutathione_Transferase_(cytos"/>
    <property type="match status" value="1"/>
</dbReference>
<dbReference type="GO" id="GO:0005737">
    <property type="term" value="C:cytoplasm"/>
    <property type="evidence" value="ECO:0007669"/>
    <property type="project" value="UniProtKB-ARBA"/>
</dbReference>
<reference evidence="9" key="1">
    <citation type="submission" date="2011-02" db="EMBL/GenBank/DDBJ databases">
        <title>System biology of psychrophilic yeasts for novel biotechnology.</title>
        <authorList>
            <person name="Boo S.Y."/>
            <person name="Wong C.M.V.L."/>
            <person name="Najimudin N."/>
            <person name="Mahadi N.M."/>
            <person name="Abdul Murad A.M."/>
        </authorList>
    </citation>
    <scope>NUCLEOTIDE SEQUENCE</scope>
</reference>
<evidence type="ECO:0000256" key="2">
    <source>
        <dbReference type="ARBA" id="ARBA00012452"/>
    </source>
</evidence>
<dbReference type="InterPro" id="IPR040079">
    <property type="entry name" value="Glutathione_S-Trfase"/>
</dbReference>
<dbReference type="EC" id="2.5.1.18" evidence="2"/>
<dbReference type="PANTHER" id="PTHR44051">
    <property type="entry name" value="GLUTATHIONE S-TRANSFERASE-RELATED"/>
    <property type="match status" value="1"/>
</dbReference>
<dbReference type="InterPro" id="IPR010987">
    <property type="entry name" value="Glutathione-S-Trfase_C-like"/>
</dbReference>
<evidence type="ECO:0000256" key="1">
    <source>
        <dbReference type="ARBA" id="ARBA00007409"/>
    </source>
</evidence>
<dbReference type="PROSITE" id="PS50405">
    <property type="entry name" value="GST_CTER"/>
    <property type="match status" value="1"/>
</dbReference>
<dbReference type="GO" id="GO:0004364">
    <property type="term" value="F:glutathione transferase activity"/>
    <property type="evidence" value="ECO:0007669"/>
    <property type="project" value="UniProtKB-EC"/>
</dbReference>
<evidence type="ECO:0000256" key="6">
    <source>
        <dbReference type="RuleBase" id="RU003494"/>
    </source>
</evidence>
<sequence>MAQFTLYTHGQGPNGWKVVFALRALGLTYESKYLDFATAQQKEASFVTIQPNGRIPCLVDHQNGDFAIWESDAILLYIVDTYDKEHKISVTDPKEKAQTNQWLFFQSSGQGAYFGQAAHFKLFAPEKIPYGVTRYTNEVARVSQVMEDVLAKQPFLVGNKVTIADLSFIPWNTIAFQFLLPDGVDPKTAYPNLWAWHQKLVEIPYVAAGLAERTAAMAPKA</sequence>
<dbReference type="InterPro" id="IPR004045">
    <property type="entry name" value="Glutathione_S-Trfase_N"/>
</dbReference>
<dbReference type="Pfam" id="PF02798">
    <property type="entry name" value="GST_N"/>
    <property type="match status" value="1"/>
</dbReference>
<evidence type="ECO:0000256" key="3">
    <source>
        <dbReference type="ARBA" id="ARBA00022679"/>
    </source>
</evidence>
<dbReference type="InterPro" id="IPR036282">
    <property type="entry name" value="Glutathione-S-Trfase_C_sf"/>
</dbReference>
<evidence type="ECO:0000259" key="7">
    <source>
        <dbReference type="PROSITE" id="PS50404"/>
    </source>
</evidence>
<dbReference type="CDD" id="cd03048">
    <property type="entry name" value="GST_N_Ure2p_like"/>
    <property type="match status" value="1"/>
</dbReference>
<comment type="function">
    <text evidence="5">Involved in the oxidative stress response and detoxification.</text>
</comment>
<dbReference type="SUPFAM" id="SSF47616">
    <property type="entry name" value="GST C-terminal domain-like"/>
    <property type="match status" value="1"/>
</dbReference>
<dbReference type="FunFam" id="1.20.1050.130:FF:000016">
    <property type="entry name" value="Glutathione S-transferase 1"/>
    <property type="match status" value="1"/>
</dbReference>
<evidence type="ECO:0000256" key="5">
    <source>
        <dbReference type="ARBA" id="ARBA00060024"/>
    </source>
</evidence>
<gene>
    <name evidence="9" type="primary">gst</name>
</gene>